<dbReference type="GO" id="GO:0007165">
    <property type="term" value="P:signal transduction"/>
    <property type="evidence" value="ECO:0007669"/>
    <property type="project" value="UniProtKB-KW"/>
</dbReference>
<dbReference type="Pfam" id="PF14827">
    <property type="entry name" value="dCache_3"/>
    <property type="match status" value="1"/>
</dbReference>
<dbReference type="InterPro" id="IPR004089">
    <property type="entry name" value="MCPsignal_dom"/>
</dbReference>
<evidence type="ECO:0000256" key="3">
    <source>
        <dbReference type="PROSITE-ProRule" id="PRU00284"/>
    </source>
</evidence>
<feature type="transmembrane region" description="Helical" evidence="4">
    <location>
        <begin position="12"/>
        <end position="30"/>
    </location>
</feature>
<evidence type="ECO:0000256" key="4">
    <source>
        <dbReference type="SAM" id="Phobius"/>
    </source>
</evidence>
<feature type="domain" description="Methyl-accepting transducer" evidence="5">
    <location>
        <begin position="355"/>
        <end position="584"/>
    </location>
</feature>
<protein>
    <submittedName>
        <fullName evidence="7">Methyl-accepting chemotaxis protein</fullName>
    </submittedName>
</protein>
<evidence type="ECO:0000256" key="1">
    <source>
        <dbReference type="ARBA" id="ARBA00022500"/>
    </source>
</evidence>
<reference evidence="6 9" key="2">
    <citation type="submission" date="2019-02" db="EMBL/GenBank/DDBJ databases">
        <title>Complete genome sequence of Desulfobacter hydrogenophilus AcRS1.</title>
        <authorList>
            <person name="Marietou A."/>
            <person name="Lund M.B."/>
            <person name="Marshall I.P.G."/>
            <person name="Schreiber L."/>
            <person name="Jorgensen B."/>
        </authorList>
    </citation>
    <scope>NUCLEOTIDE SEQUENCE [LARGE SCALE GENOMIC DNA]</scope>
    <source>
        <strain evidence="6 9">AcRS1</strain>
    </source>
</reference>
<keyword evidence="4" id="KW-1133">Transmembrane helix</keyword>
<name>A0A328FH10_9BACT</name>
<dbReference type="GO" id="GO:0005886">
    <property type="term" value="C:plasma membrane"/>
    <property type="evidence" value="ECO:0007669"/>
    <property type="project" value="TreeGrafter"/>
</dbReference>
<reference evidence="7 8" key="1">
    <citation type="submission" date="2018-06" db="EMBL/GenBank/DDBJ databases">
        <title>Complete Genome Sequence of Desulfobacter hydrogenophilus (DSM3380).</title>
        <authorList>
            <person name="Marietou A."/>
            <person name="Schreiber L."/>
            <person name="Marshall I."/>
            <person name="Jorgensen B."/>
        </authorList>
    </citation>
    <scope>NUCLEOTIDE SEQUENCE [LARGE SCALE GENOMIC DNA]</scope>
    <source>
        <strain evidence="7 8">DSM 3380</strain>
    </source>
</reference>
<dbReference type="Proteomes" id="UP000293902">
    <property type="component" value="Chromosome"/>
</dbReference>
<dbReference type="AlphaFoldDB" id="A0A328FH10"/>
<dbReference type="GO" id="GO:0004888">
    <property type="term" value="F:transmembrane signaling receptor activity"/>
    <property type="evidence" value="ECO:0007669"/>
    <property type="project" value="TreeGrafter"/>
</dbReference>
<dbReference type="PANTHER" id="PTHR43531">
    <property type="entry name" value="PROTEIN ICFG"/>
    <property type="match status" value="1"/>
</dbReference>
<dbReference type="GO" id="GO:0006935">
    <property type="term" value="P:chemotaxis"/>
    <property type="evidence" value="ECO:0007669"/>
    <property type="project" value="UniProtKB-KW"/>
</dbReference>
<keyword evidence="9" id="KW-1185">Reference proteome</keyword>
<gene>
    <name evidence="7" type="ORF">DO021_04410</name>
    <name evidence="6" type="ORF">EYB58_00675</name>
</gene>
<dbReference type="PROSITE" id="PS50111">
    <property type="entry name" value="CHEMOTAXIS_TRANSDUC_2"/>
    <property type="match status" value="1"/>
</dbReference>
<comment type="similarity">
    <text evidence="2">Belongs to the methyl-accepting chemotaxis (MCP) protein family.</text>
</comment>
<dbReference type="InterPro" id="IPR029150">
    <property type="entry name" value="dCache_3"/>
</dbReference>
<dbReference type="PANTHER" id="PTHR43531:SF11">
    <property type="entry name" value="METHYL-ACCEPTING CHEMOTAXIS PROTEIN 3"/>
    <property type="match status" value="1"/>
</dbReference>
<accession>A0A328FH10</accession>
<evidence type="ECO:0000313" key="6">
    <source>
        <dbReference type="EMBL" id="QBH11561.1"/>
    </source>
</evidence>
<keyword evidence="1" id="KW-0145">Chemotaxis</keyword>
<dbReference type="Proteomes" id="UP000248798">
    <property type="component" value="Unassembled WGS sequence"/>
</dbReference>
<dbReference type="RefSeq" id="WP_111954112.1">
    <property type="nucleotide sequence ID" value="NZ_CP036313.1"/>
</dbReference>
<organism evidence="7 8">
    <name type="scientific">Desulfobacter hydrogenophilus</name>
    <dbReference type="NCBI Taxonomy" id="2291"/>
    <lineage>
        <taxon>Bacteria</taxon>
        <taxon>Pseudomonadati</taxon>
        <taxon>Thermodesulfobacteriota</taxon>
        <taxon>Desulfobacteria</taxon>
        <taxon>Desulfobacterales</taxon>
        <taxon>Desulfobacteraceae</taxon>
        <taxon>Desulfobacter</taxon>
    </lineage>
</organism>
<evidence type="ECO:0000313" key="8">
    <source>
        <dbReference type="Proteomes" id="UP000248798"/>
    </source>
</evidence>
<dbReference type="Pfam" id="PF00015">
    <property type="entry name" value="MCPsignal"/>
    <property type="match status" value="1"/>
</dbReference>
<dbReference type="InterPro" id="IPR051310">
    <property type="entry name" value="MCP_chemotaxis"/>
</dbReference>
<dbReference type="EMBL" id="CP036313">
    <property type="protein sequence ID" value="QBH11561.1"/>
    <property type="molecule type" value="Genomic_DNA"/>
</dbReference>
<evidence type="ECO:0000256" key="2">
    <source>
        <dbReference type="ARBA" id="ARBA00029447"/>
    </source>
</evidence>
<dbReference type="Gene3D" id="1.10.287.950">
    <property type="entry name" value="Methyl-accepting chemotaxis protein"/>
    <property type="match status" value="1"/>
</dbReference>
<keyword evidence="3" id="KW-0807">Transducer</keyword>
<keyword evidence="4" id="KW-0812">Transmembrane</keyword>
<proteinExistence type="inferred from homology"/>
<evidence type="ECO:0000259" key="5">
    <source>
        <dbReference type="PROSITE" id="PS50111"/>
    </source>
</evidence>
<sequence>MLKKRKLGTRILFPVISIIATFSIILFILGNSVVEKMIYTNLDATIESKVSDINTSIDRISGKMLSMASLFSRADAVQHAYGIAYSGDISNAKNPEMEKARKSLRSFFASLEQGYKEALKSGSFRIHFHLPPARSLLRLWNPDQKVSDDLRSFRDTILTISKGNHEVIKGIEIGRGGFAIRGLAPIFSDENKYLGSVEVLSTFDPVVKYSISNKNELIAVYMNKEFLPIATKLQNPEINPIIGNDFVFVSSTSKEITDKVISSDMLTSGKAFVHKERTGNYMVAAVPLKSFNGQQIGVLVYLKDASALFKSLSSLKWGTAILCLILLLGIATPVWFIVRSITIPLGCVIKSLDNSSNQVSEASGQVSEASTTLAEGATEQAASIEETSASLEEISSMTRRNAENSKEAHHLMAQTSHVVEKADQAMDELTQSMREINNASEEISKIIKTIDEIAFQTNLLALNAAVEAARAGEAGAGFAVVADEVRNLAMRAAEAAKDTAQMIKETIERVKTGSEIATRTNETFKEVSQSTVKVQNLVGKIAGASEEQAQGVEQVNIAVAQMDKVVQQNAASAEESASASQELSAQSKQMKAFVKELRTIANGSADNLKIQTVKK</sequence>
<feature type="transmembrane region" description="Helical" evidence="4">
    <location>
        <begin position="317"/>
        <end position="338"/>
    </location>
</feature>
<keyword evidence="4" id="KW-0472">Membrane</keyword>
<dbReference type="SUPFAM" id="SSF58104">
    <property type="entry name" value="Methyl-accepting chemotaxis protein (MCP) signaling domain"/>
    <property type="match status" value="1"/>
</dbReference>
<dbReference type="SMART" id="SM00283">
    <property type="entry name" value="MA"/>
    <property type="match status" value="1"/>
</dbReference>
<evidence type="ECO:0000313" key="9">
    <source>
        <dbReference type="Proteomes" id="UP000293902"/>
    </source>
</evidence>
<evidence type="ECO:0000313" key="7">
    <source>
        <dbReference type="EMBL" id="RAM03110.1"/>
    </source>
</evidence>
<dbReference type="EMBL" id="QLNI01000007">
    <property type="protein sequence ID" value="RAM03110.1"/>
    <property type="molecule type" value="Genomic_DNA"/>
</dbReference>
<dbReference type="OrthoDB" id="9816383at2"/>